<dbReference type="OrthoDB" id="9895617at2759"/>
<evidence type="ECO:0008006" key="3">
    <source>
        <dbReference type="Google" id="ProtNLM"/>
    </source>
</evidence>
<dbReference type="EMBL" id="JABBWE010000003">
    <property type="protein sequence ID" value="KAG1804993.1"/>
    <property type="molecule type" value="Genomic_DNA"/>
</dbReference>
<proteinExistence type="predicted"/>
<sequence>MVLEQPWEIMSGQHRDPLKGHPCVAPAQCAPVPHTDIIAPLPAVIKDTRSILHCIQFSPLHKHYTNIMWFTHDSEESKAHSEVTGGHSAKLSHELLAAAASYEAAKAYEKHVQKNGKPANHAKAVELLAGLTGGFVDRIAETKGMDALDKEKAKHAAHERAKSSLEKHGEF</sequence>
<dbReference type="InterPro" id="IPR022234">
    <property type="entry name" value="DUF3759"/>
</dbReference>
<dbReference type="Proteomes" id="UP000719766">
    <property type="component" value="Unassembled WGS sequence"/>
</dbReference>
<keyword evidence="2" id="KW-1185">Reference proteome</keyword>
<organism evidence="1 2">
    <name type="scientific">Suillus plorans</name>
    <dbReference type="NCBI Taxonomy" id="116603"/>
    <lineage>
        <taxon>Eukaryota</taxon>
        <taxon>Fungi</taxon>
        <taxon>Dikarya</taxon>
        <taxon>Basidiomycota</taxon>
        <taxon>Agaricomycotina</taxon>
        <taxon>Agaricomycetes</taxon>
        <taxon>Agaricomycetidae</taxon>
        <taxon>Boletales</taxon>
        <taxon>Suillineae</taxon>
        <taxon>Suillaceae</taxon>
        <taxon>Suillus</taxon>
    </lineage>
</organism>
<evidence type="ECO:0000313" key="2">
    <source>
        <dbReference type="Proteomes" id="UP000719766"/>
    </source>
</evidence>
<dbReference type="PANTHER" id="PTHR37450">
    <property type="entry name" value="CIPC PROTEIN"/>
    <property type="match status" value="1"/>
</dbReference>
<dbReference type="GeneID" id="64595350"/>
<dbReference type="AlphaFoldDB" id="A0A9P7DX26"/>
<evidence type="ECO:0000313" key="1">
    <source>
        <dbReference type="EMBL" id="KAG1804993.1"/>
    </source>
</evidence>
<comment type="caution">
    <text evidence="1">The sequence shown here is derived from an EMBL/GenBank/DDBJ whole genome shotgun (WGS) entry which is preliminary data.</text>
</comment>
<name>A0A9P7DX26_9AGAM</name>
<reference evidence="1" key="1">
    <citation type="journal article" date="2020" name="New Phytol.">
        <title>Comparative genomics reveals dynamic genome evolution in host specialist ectomycorrhizal fungi.</title>
        <authorList>
            <person name="Lofgren L.A."/>
            <person name="Nguyen N.H."/>
            <person name="Vilgalys R."/>
            <person name="Ruytinx J."/>
            <person name="Liao H.L."/>
            <person name="Branco S."/>
            <person name="Kuo A."/>
            <person name="LaButti K."/>
            <person name="Lipzen A."/>
            <person name="Andreopoulos W."/>
            <person name="Pangilinan J."/>
            <person name="Riley R."/>
            <person name="Hundley H."/>
            <person name="Na H."/>
            <person name="Barry K."/>
            <person name="Grigoriev I.V."/>
            <person name="Stajich J.E."/>
            <person name="Kennedy P.G."/>
        </authorList>
    </citation>
    <scope>NUCLEOTIDE SEQUENCE</scope>
    <source>
        <strain evidence="1">S12</strain>
    </source>
</reference>
<protein>
    <recommendedName>
        <fullName evidence="3">CipC protein</fullName>
    </recommendedName>
</protein>
<dbReference type="PANTHER" id="PTHR37450:SF1">
    <property type="entry name" value="CIPC PROTEIN"/>
    <property type="match status" value="1"/>
</dbReference>
<gene>
    <name evidence="1" type="ORF">HD556DRAFT_1327770</name>
</gene>
<accession>A0A9P7DX26</accession>
<dbReference type="Pfam" id="PF12585">
    <property type="entry name" value="DUF3759"/>
    <property type="match status" value="1"/>
</dbReference>
<dbReference type="RefSeq" id="XP_041166608.1">
    <property type="nucleotide sequence ID" value="XM_041301586.1"/>
</dbReference>